<feature type="binding site" evidence="7">
    <location>
        <position position="68"/>
    </location>
    <ligand>
        <name>S-adenosyl-L-methionine</name>
        <dbReference type="ChEBI" id="CHEBI:59789"/>
    </ligand>
</feature>
<evidence type="ECO:0000313" key="11">
    <source>
        <dbReference type="Proteomes" id="UP000316726"/>
    </source>
</evidence>
<dbReference type="AlphaFoldDB" id="A0A5B8MP33"/>
<evidence type="ECO:0000256" key="4">
    <source>
        <dbReference type="ARBA" id="ARBA00022679"/>
    </source>
</evidence>
<evidence type="ECO:0000256" key="1">
    <source>
        <dbReference type="ARBA" id="ARBA00000724"/>
    </source>
</evidence>
<feature type="binding site" evidence="7">
    <location>
        <begin position="171"/>
        <end position="172"/>
    </location>
    <ligand>
        <name>S-adenosyl-L-methionine</name>
        <dbReference type="ChEBI" id="CHEBI:59789"/>
    </ligand>
</feature>
<evidence type="ECO:0000256" key="8">
    <source>
        <dbReference type="SAM" id="MobiDB-lite"/>
    </source>
</evidence>
<sequence>MAAFRVPDARRSVPGGNADRCVQGTNDDATVSKLSCATLGYFQDDFVHLFVRRRTRRPPMINRGYFARVQAIRQAIQGFMEAAGGGSGGAQIVSLGSGWDTNFFRLREAKAEPKLYIELDHKEVTCSKCRSVKKSPALCGLLAGEDQSGEAKVDVESGTISSAKYALLPSDLRDPAKVKASLDVAQADYEAPTFILLECVLAYLDGDATRNLLSLLANTFERCCVLIYDMIGPDDPFGQQLIYNVESRGCPLPGIRSFPAKESHAKLLEECGFTCGGVHDMLEVYGKYVNQDERKRTERIEFLDELEEWHLIMAHYCLSYGFKGSPDLFGTRAMPLKLQT</sequence>
<evidence type="ECO:0000256" key="3">
    <source>
        <dbReference type="ARBA" id="ARBA00022603"/>
    </source>
</evidence>
<keyword evidence="6" id="KW-0963">Cytoplasm</keyword>
<dbReference type="EMBL" id="CP031040">
    <property type="protein sequence ID" value="QDZ22249.1"/>
    <property type="molecule type" value="Genomic_DNA"/>
</dbReference>
<keyword evidence="3 6" id="KW-0489">Methyltransferase</keyword>
<dbReference type="EC" id="2.1.1.233" evidence="6"/>
<evidence type="ECO:0000313" key="10">
    <source>
        <dbReference type="EMBL" id="QDZ22249.1"/>
    </source>
</evidence>
<dbReference type="Pfam" id="PF04072">
    <property type="entry name" value="LCM"/>
    <property type="match status" value="1"/>
</dbReference>
<reference evidence="9" key="2">
    <citation type="submission" date="2021-01" db="EMBL/GenBank/DDBJ databases">
        <authorList>
            <person name="Corre E."/>
            <person name="Pelletier E."/>
            <person name="Niang G."/>
            <person name="Scheremetjew M."/>
            <person name="Finn R."/>
            <person name="Kale V."/>
            <person name="Holt S."/>
            <person name="Cochrane G."/>
            <person name="Meng A."/>
            <person name="Brown T."/>
            <person name="Cohen L."/>
        </authorList>
    </citation>
    <scope>NUCLEOTIDE SEQUENCE</scope>
    <source>
        <strain evidence="9">CCMP1205</strain>
    </source>
</reference>
<dbReference type="GO" id="GO:0005737">
    <property type="term" value="C:cytoplasm"/>
    <property type="evidence" value="ECO:0007669"/>
    <property type="project" value="UniProtKB-SubCell"/>
</dbReference>
<protein>
    <recommendedName>
        <fullName evidence="6">Leucine carboxyl methyltransferase 1 homolog</fullName>
        <ecNumber evidence="6">2.1.1.233</ecNumber>
    </recommendedName>
</protein>
<dbReference type="EMBL" id="HBHL01000999">
    <property type="protein sequence ID" value="CAD9711774.1"/>
    <property type="molecule type" value="Transcribed_RNA"/>
</dbReference>
<keyword evidence="5 6" id="KW-0949">S-adenosyl-L-methionine</keyword>
<dbReference type="GO" id="GO:0016020">
    <property type="term" value="C:membrane"/>
    <property type="evidence" value="ECO:0007669"/>
    <property type="project" value="UniProtKB-SubCell"/>
</dbReference>
<evidence type="ECO:0000256" key="6">
    <source>
        <dbReference type="PIRNR" id="PIRNR016305"/>
    </source>
</evidence>
<dbReference type="InterPro" id="IPR007213">
    <property type="entry name" value="Ppm1/Ppm2/Tcmp"/>
</dbReference>
<dbReference type="InterPro" id="IPR016651">
    <property type="entry name" value="LCMT1"/>
</dbReference>
<feature type="binding site" evidence="7">
    <location>
        <position position="96"/>
    </location>
    <ligand>
        <name>S-adenosyl-L-methionine</name>
        <dbReference type="ChEBI" id="CHEBI:59789"/>
    </ligand>
</feature>
<evidence type="ECO:0000256" key="2">
    <source>
        <dbReference type="ARBA" id="ARBA00010703"/>
    </source>
</evidence>
<dbReference type="PANTHER" id="PTHR13600:SF21">
    <property type="entry name" value="LEUCINE CARBOXYL METHYLTRANSFERASE 1"/>
    <property type="match status" value="1"/>
</dbReference>
<organism evidence="10 11">
    <name type="scientific">Chloropicon primus</name>
    <dbReference type="NCBI Taxonomy" id="1764295"/>
    <lineage>
        <taxon>Eukaryota</taxon>
        <taxon>Viridiplantae</taxon>
        <taxon>Chlorophyta</taxon>
        <taxon>Chloropicophyceae</taxon>
        <taxon>Chloropicales</taxon>
        <taxon>Chloropicaceae</taxon>
        <taxon>Chloropicon</taxon>
    </lineage>
</organism>
<comment type="function">
    <text evidence="6">Involved in brassinosteroid (BR) signaling.</text>
</comment>
<reference evidence="10 11" key="1">
    <citation type="submission" date="2018-07" db="EMBL/GenBank/DDBJ databases">
        <title>The complete nuclear genome of the prasinophyte Chloropicon primus (CCMP1205).</title>
        <authorList>
            <person name="Pombert J.-F."/>
            <person name="Otis C."/>
            <person name="Turmel M."/>
            <person name="Lemieux C."/>
        </authorList>
    </citation>
    <scope>NUCLEOTIDE SEQUENCE [LARGE SCALE GENOMIC DNA]</scope>
    <source>
        <strain evidence="10 11">CCMP1205</strain>
    </source>
</reference>
<comment type="catalytic activity">
    <reaction evidence="1 6">
        <text>[phosphatase 2A protein]-C-terminal L-leucine + S-adenosyl-L-methionine = [phosphatase 2A protein]-C-terminal L-leucine methyl ester + S-adenosyl-L-homocysteine</text>
        <dbReference type="Rhea" id="RHEA:48544"/>
        <dbReference type="Rhea" id="RHEA-COMP:12134"/>
        <dbReference type="Rhea" id="RHEA-COMP:12135"/>
        <dbReference type="ChEBI" id="CHEBI:57856"/>
        <dbReference type="ChEBI" id="CHEBI:59789"/>
        <dbReference type="ChEBI" id="CHEBI:90516"/>
        <dbReference type="ChEBI" id="CHEBI:90517"/>
        <dbReference type="EC" id="2.1.1.233"/>
    </reaction>
</comment>
<dbReference type="Proteomes" id="UP000316726">
    <property type="component" value="Chromosome 7"/>
</dbReference>
<gene>
    <name evidence="10" type="ORF">A3770_07p47670</name>
    <name evidence="9" type="ORF">CPRI1469_LOCUS614</name>
</gene>
<dbReference type="STRING" id="1764295.A0A5B8MP33"/>
<dbReference type="OrthoDB" id="203237at2759"/>
<feature type="binding site" evidence="7">
    <location>
        <position position="198"/>
    </location>
    <ligand>
        <name>S-adenosyl-L-methionine</name>
        <dbReference type="ChEBI" id="CHEBI:59789"/>
    </ligand>
</feature>
<name>A0A5B8MP33_9CHLO</name>
<feature type="region of interest" description="Disordered" evidence="8">
    <location>
        <begin position="1"/>
        <end position="24"/>
    </location>
</feature>
<evidence type="ECO:0000256" key="7">
    <source>
        <dbReference type="PIRSR" id="PIRSR016305-1"/>
    </source>
</evidence>
<dbReference type="InterPro" id="IPR029063">
    <property type="entry name" value="SAM-dependent_MTases_sf"/>
</dbReference>
<dbReference type="PIRSF" id="PIRSF016305">
    <property type="entry name" value="LCM_mtfrase"/>
    <property type="match status" value="1"/>
</dbReference>
<dbReference type="SUPFAM" id="SSF53335">
    <property type="entry name" value="S-adenosyl-L-methionine-dependent methyltransferases"/>
    <property type="match status" value="1"/>
</dbReference>
<comment type="subcellular location">
    <subcellularLocation>
        <location evidence="6">Cytoplasm</location>
    </subcellularLocation>
    <subcellularLocation>
        <location evidence="6">Membrane</location>
        <topology evidence="6">Peripheral membrane protein</topology>
    </subcellularLocation>
</comment>
<comment type="similarity">
    <text evidence="2 6">Belongs to the methyltransferase superfamily. LCMT family.</text>
</comment>
<proteinExistence type="inferred from homology"/>
<keyword evidence="11" id="KW-1185">Reference proteome</keyword>
<dbReference type="Gene3D" id="3.40.50.150">
    <property type="entry name" value="Vaccinia Virus protein VP39"/>
    <property type="match status" value="1"/>
</dbReference>
<dbReference type="GO" id="GO:0018423">
    <property type="term" value="F:protein C-terminal leucine carboxyl O-methyltransferase activity"/>
    <property type="evidence" value="ECO:0007669"/>
    <property type="project" value="UniProtKB-EC"/>
</dbReference>
<evidence type="ECO:0000313" key="9">
    <source>
        <dbReference type="EMBL" id="CAD9711774.1"/>
    </source>
</evidence>
<accession>A0A5B8MP33</accession>
<keyword evidence="4 6" id="KW-0808">Transferase</keyword>
<evidence type="ECO:0000256" key="5">
    <source>
        <dbReference type="ARBA" id="ARBA00022691"/>
    </source>
</evidence>
<keyword evidence="6" id="KW-0472">Membrane</keyword>
<dbReference type="GO" id="GO:0032259">
    <property type="term" value="P:methylation"/>
    <property type="evidence" value="ECO:0007669"/>
    <property type="project" value="UniProtKB-KW"/>
</dbReference>
<dbReference type="PANTHER" id="PTHR13600">
    <property type="entry name" value="LEUCINE CARBOXYL METHYLTRANSFERASE"/>
    <property type="match status" value="1"/>
</dbReference>